<dbReference type="KEGG" id="cmar:IMCC12053_139"/>
<name>A0A0N9ZVU1_9RHOB</name>
<dbReference type="Proteomes" id="UP000064920">
    <property type="component" value="Chromosome"/>
</dbReference>
<dbReference type="PANTHER" id="PTHR30433">
    <property type="entry name" value="CHEMOTAXIS PROTEIN MOTA"/>
    <property type="match status" value="1"/>
</dbReference>
<keyword evidence="6" id="KW-0283">Flagellar rotation</keyword>
<dbReference type="InterPro" id="IPR000540">
    <property type="entry name" value="Flag_MotA_CS"/>
</dbReference>
<gene>
    <name evidence="11" type="ORF">IMCC12053_139</name>
</gene>
<evidence type="ECO:0000256" key="3">
    <source>
        <dbReference type="ARBA" id="ARBA00022448"/>
    </source>
</evidence>
<evidence type="ECO:0000256" key="7">
    <source>
        <dbReference type="ARBA" id="ARBA00022989"/>
    </source>
</evidence>
<dbReference type="STRING" id="1397108.IMCC12053_139"/>
<dbReference type="EMBL" id="CP012023">
    <property type="protein sequence ID" value="ALI54089.1"/>
    <property type="molecule type" value="Genomic_DNA"/>
</dbReference>
<keyword evidence="7 9" id="KW-1133">Transmembrane helix</keyword>
<evidence type="ECO:0000313" key="11">
    <source>
        <dbReference type="EMBL" id="ALI54089.1"/>
    </source>
</evidence>
<dbReference type="RefSeq" id="WP_062214783.1">
    <property type="nucleotide sequence ID" value="NZ_CP012023.1"/>
</dbReference>
<dbReference type="AlphaFoldDB" id="A0A0N9ZVU1"/>
<protein>
    <submittedName>
        <fullName evidence="11">Flagellar motor rotation protein MotA</fullName>
    </submittedName>
</protein>
<evidence type="ECO:0000313" key="12">
    <source>
        <dbReference type="Proteomes" id="UP000064920"/>
    </source>
</evidence>
<dbReference type="PANTHER" id="PTHR30433:SF2">
    <property type="entry name" value="MOTILITY PROTEIN A"/>
    <property type="match status" value="1"/>
</dbReference>
<reference evidence="11 12" key="1">
    <citation type="submission" date="2015-05" db="EMBL/GenBank/DDBJ databases">
        <authorList>
            <person name="Wang D.B."/>
            <person name="Wang M."/>
        </authorList>
    </citation>
    <scope>NUCLEOTIDE SEQUENCE [LARGE SCALE GENOMIC DNA]</scope>
    <source>
        <strain evidence="11 12">IMCC 12053</strain>
    </source>
</reference>
<evidence type="ECO:0000256" key="8">
    <source>
        <dbReference type="ARBA" id="ARBA00023136"/>
    </source>
</evidence>
<dbReference type="InterPro" id="IPR002898">
    <property type="entry name" value="MotA_ExbB_proton_chnl"/>
</dbReference>
<keyword evidence="12" id="KW-1185">Reference proteome</keyword>
<accession>A0A0N9ZVU1</accession>
<keyword evidence="5 9" id="KW-0812">Transmembrane</keyword>
<dbReference type="GO" id="GO:0006935">
    <property type="term" value="P:chemotaxis"/>
    <property type="evidence" value="ECO:0007669"/>
    <property type="project" value="InterPro"/>
</dbReference>
<keyword evidence="11" id="KW-0969">Cilium</keyword>
<evidence type="ECO:0000256" key="9">
    <source>
        <dbReference type="SAM" id="Phobius"/>
    </source>
</evidence>
<dbReference type="GO" id="GO:0005886">
    <property type="term" value="C:plasma membrane"/>
    <property type="evidence" value="ECO:0007669"/>
    <property type="project" value="UniProtKB-SubCell"/>
</dbReference>
<evidence type="ECO:0000259" key="10">
    <source>
        <dbReference type="Pfam" id="PF01618"/>
    </source>
</evidence>
<dbReference type="PATRIC" id="fig|1397108.4.peg.145"/>
<keyword evidence="3" id="KW-0813">Transport</keyword>
<organism evidence="11 12">
    <name type="scientific">Celeribacter marinus</name>
    <dbReference type="NCBI Taxonomy" id="1397108"/>
    <lineage>
        <taxon>Bacteria</taxon>
        <taxon>Pseudomonadati</taxon>
        <taxon>Pseudomonadota</taxon>
        <taxon>Alphaproteobacteria</taxon>
        <taxon>Rhodobacterales</taxon>
        <taxon>Roseobacteraceae</taxon>
        <taxon>Celeribacter</taxon>
    </lineage>
</organism>
<comment type="similarity">
    <text evidence="2">Belongs to the MotA family.</text>
</comment>
<evidence type="ECO:0000256" key="6">
    <source>
        <dbReference type="ARBA" id="ARBA00022779"/>
    </source>
</evidence>
<feature type="transmembrane region" description="Helical" evidence="9">
    <location>
        <begin position="178"/>
        <end position="197"/>
    </location>
</feature>
<feature type="transmembrane region" description="Helical" evidence="9">
    <location>
        <begin position="7"/>
        <end position="30"/>
    </location>
</feature>
<keyword evidence="11" id="KW-0282">Flagellum</keyword>
<sequence>MDLASLIGLIGAIGMIVGAMLSGGGLGAFIDVPSILIVFGGTFFAAMYTAPLPVFLGSFGAMAKTFLPPVKKMDEMIERMIELATIARKDGMMALEGQQVPDKFFEKGLQMLVDGADEGKLVKQLNQEIKSMKVRHEQNQGCIKAWIDLAPAMGMIGTLVGLVLMLGNMADPKAIGPAMAVALLTTLYGAFIANVLFMPMQTKLEGYTAYEVTYRQMVIEGLRGIARSESPRNIQDQMAANLPPKLQAKLEAA</sequence>
<dbReference type="Pfam" id="PF01618">
    <property type="entry name" value="MotA_ExbB"/>
    <property type="match status" value="1"/>
</dbReference>
<keyword evidence="11" id="KW-0966">Cell projection</keyword>
<keyword evidence="4" id="KW-1003">Cell membrane</keyword>
<feature type="transmembrane region" description="Helical" evidence="9">
    <location>
        <begin position="36"/>
        <end position="63"/>
    </location>
</feature>
<dbReference type="GO" id="GO:0071978">
    <property type="term" value="P:bacterial-type flagellum-dependent swarming motility"/>
    <property type="evidence" value="ECO:0007669"/>
    <property type="project" value="InterPro"/>
</dbReference>
<keyword evidence="8 9" id="KW-0472">Membrane</keyword>
<evidence type="ECO:0000256" key="1">
    <source>
        <dbReference type="ARBA" id="ARBA00004651"/>
    </source>
</evidence>
<dbReference type="PROSITE" id="PS01307">
    <property type="entry name" value="MOTA"/>
    <property type="match status" value="1"/>
</dbReference>
<comment type="subcellular location">
    <subcellularLocation>
        <location evidence="1">Cell membrane</location>
        <topology evidence="1">Multi-pass membrane protein</topology>
    </subcellularLocation>
</comment>
<evidence type="ECO:0000256" key="4">
    <source>
        <dbReference type="ARBA" id="ARBA00022475"/>
    </source>
</evidence>
<evidence type="ECO:0000256" key="2">
    <source>
        <dbReference type="ARBA" id="ARBA00008038"/>
    </source>
</evidence>
<proteinExistence type="inferred from homology"/>
<feature type="transmembrane region" description="Helical" evidence="9">
    <location>
        <begin position="145"/>
        <end position="166"/>
    </location>
</feature>
<feature type="domain" description="MotA/TolQ/ExbB proton channel" evidence="10">
    <location>
        <begin position="98"/>
        <end position="216"/>
    </location>
</feature>
<evidence type="ECO:0000256" key="5">
    <source>
        <dbReference type="ARBA" id="ARBA00022692"/>
    </source>
</evidence>
<dbReference type="InterPro" id="IPR047055">
    <property type="entry name" value="MotA-like"/>
</dbReference>